<evidence type="ECO:0000259" key="1">
    <source>
        <dbReference type="Pfam" id="PF01909"/>
    </source>
</evidence>
<feature type="domain" description="Polymerase nucleotidyl transferase" evidence="1">
    <location>
        <begin position="27"/>
        <end position="103"/>
    </location>
</feature>
<dbReference type="STRING" id="937334.SAMN05444406_11825"/>
<dbReference type="Proteomes" id="UP000198577">
    <property type="component" value="Unassembled WGS sequence"/>
</dbReference>
<dbReference type="InterPro" id="IPR002934">
    <property type="entry name" value="Polymerase_NTP_transf_dom"/>
</dbReference>
<dbReference type="InterPro" id="IPR043519">
    <property type="entry name" value="NT_sf"/>
</dbReference>
<sequence>MPVRSLNSSVLKWPDLSEVVSSLDKWVKKVLKIRSDIVRIGYFGSYARGDWGVGSDLDLIVIVKESDKPFYERPSEWDVLNIPVPVDLLVYTSKEFVKLQVEQRGFYKQLEKEVVWLYPVEDKTYNELHA</sequence>
<accession>A0A1I5WPD8</accession>
<dbReference type="Pfam" id="PF01909">
    <property type="entry name" value="NTP_transf_2"/>
    <property type="match status" value="1"/>
</dbReference>
<dbReference type="CDD" id="cd05403">
    <property type="entry name" value="NT_KNTase_like"/>
    <property type="match status" value="1"/>
</dbReference>
<organism evidence="2 3">
    <name type="scientific">Caldicoprobacter faecalis</name>
    <dbReference type="NCBI Taxonomy" id="937334"/>
    <lineage>
        <taxon>Bacteria</taxon>
        <taxon>Bacillati</taxon>
        <taxon>Bacillota</taxon>
        <taxon>Clostridia</taxon>
        <taxon>Caldicoprobacterales</taxon>
        <taxon>Caldicoprobacteraceae</taxon>
        <taxon>Caldicoprobacter</taxon>
    </lineage>
</organism>
<reference evidence="2 3" key="1">
    <citation type="submission" date="2016-10" db="EMBL/GenBank/DDBJ databases">
        <authorList>
            <person name="de Groot N.N."/>
        </authorList>
    </citation>
    <scope>NUCLEOTIDE SEQUENCE [LARGE SCALE GENOMIC DNA]</scope>
    <source>
        <strain evidence="2 3">DSM 20678</strain>
    </source>
</reference>
<keyword evidence="2" id="KW-0808">Transferase</keyword>
<evidence type="ECO:0000313" key="2">
    <source>
        <dbReference type="EMBL" id="SFQ21441.1"/>
    </source>
</evidence>
<name>A0A1I5WPD8_9FIRM</name>
<dbReference type="SUPFAM" id="SSF81301">
    <property type="entry name" value="Nucleotidyltransferase"/>
    <property type="match status" value="1"/>
</dbReference>
<dbReference type="EMBL" id="FOXR01000018">
    <property type="protein sequence ID" value="SFQ21441.1"/>
    <property type="molecule type" value="Genomic_DNA"/>
</dbReference>
<evidence type="ECO:0000313" key="3">
    <source>
        <dbReference type="Proteomes" id="UP000198577"/>
    </source>
</evidence>
<dbReference type="GO" id="GO:0016779">
    <property type="term" value="F:nucleotidyltransferase activity"/>
    <property type="evidence" value="ECO:0007669"/>
    <property type="project" value="InterPro"/>
</dbReference>
<dbReference type="PANTHER" id="PTHR43449:SF1">
    <property type="entry name" value="POLYMERASE BETA NUCLEOTIDYLTRANSFERASE DOMAIN-CONTAINING PROTEIN"/>
    <property type="match status" value="1"/>
</dbReference>
<protein>
    <submittedName>
        <fullName evidence="2">Predicted nucleotidyltransferase</fullName>
    </submittedName>
</protein>
<gene>
    <name evidence="2" type="ORF">SAMN05444406_11825</name>
</gene>
<dbReference type="RefSeq" id="WP_092282436.1">
    <property type="nucleotide sequence ID" value="NZ_FOXR01000018.1"/>
</dbReference>
<dbReference type="PANTHER" id="PTHR43449">
    <property type="entry name" value="NUCLEOTIDYLTRANSFERASE"/>
    <property type="match status" value="1"/>
</dbReference>
<proteinExistence type="predicted"/>
<dbReference type="Gene3D" id="3.30.460.10">
    <property type="entry name" value="Beta Polymerase, domain 2"/>
    <property type="match status" value="1"/>
</dbReference>
<keyword evidence="3" id="KW-1185">Reference proteome</keyword>
<dbReference type="AlphaFoldDB" id="A0A1I5WPD8"/>
<dbReference type="OrthoDB" id="9813766at2"/>